<sequence length="101" mass="11466">MLTFNDQPLKRFVQHRGWTYAAFARELADRTGEPLSSNEAMLICRGRRHPSPKQIDAILDLLGGSLPVEVVFEPELLEFRHSWPPKRGTKPSGWVRPTAGE</sequence>
<keyword evidence="2" id="KW-1185">Reference proteome</keyword>
<protein>
    <recommendedName>
        <fullName evidence="3">XRE family transcriptional regulator</fullName>
    </recommendedName>
</protein>
<dbReference type="Proteomes" id="UP000438182">
    <property type="component" value="Unassembled WGS sequence"/>
</dbReference>
<organism evidence="1 2">
    <name type="scientific">Agromyces seonyuensis</name>
    <dbReference type="NCBI Taxonomy" id="2662446"/>
    <lineage>
        <taxon>Bacteria</taxon>
        <taxon>Bacillati</taxon>
        <taxon>Actinomycetota</taxon>
        <taxon>Actinomycetes</taxon>
        <taxon>Micrococcales</taxon>
        <taxon>Microbacteriaceae</taxon>
        <taxon>Agromyces</taxon>
    </lineage>
</organism>
<comment type="caution">
    <text evidence="1">The sequence shown here is derived from an EMBL/GenBank/DDBJ whole genome shotgun (WGS) entry which is preliminary data.</text>
</comment>
<name>A0A6I4P2J0_9MICO</name>
<dbReference type="CDD" id="cd00093">
    <property type="entry name" value="HTH_XRE"/>
    <property type="match status" value="1"/>
</dbReference>
<reference evidence="1 2" key="1">
    <citation type="submission" date="2019-12" db="EMBL/GenBank/DDBJ databases">
        <authorList>
            <person name="Kim Y.S."/>
        </authorList>
    </citation>
    <scope>NUCLEOTIDE SEQUENCE [LARGE SCALE GENOMIC DNA]</scope>
    <source>
        <strain evidence="1 2">MMS17-SY077</strain>
    </source>
</reference>
<evidence type="ECO:0000313" key="2">
    <source>
        <dbReference type="Proteomes" id="UP000438182"/>
    </source>
</evidence>
<proteinExistence type="predicted"/>
<accession>A0A6I4P2J0</accession>
<evidence type="ECO:0000313" key="1">
    <source>
        <dbReference type="EMBL" id="MWB98309.1"/>
    </source>
</evidence>
<dbReference type="AlphaFoldDB" id="A0A6I4P2J0"/>
<dbReference type="EMBL" id="WSTA01000023">
    <property type="protein sequence ID" value="MWB98309.1"/>
    <property type="molecule type" value="Genomic_DNA"/>
</dbReference>
<dbReference type="InterPro" id="IPR001387">
    <property type="entry name" value="Cro/C1-type_HTH"/>
</dbReference>
<evidence type="ECO:0008006" key="3">
    <source>
        <dbReference type="Google" id="ProtNLM"/>
    </source>
</evidence>
<dbReference type="RefSeq" id="WP_160423646.1">
    <property type="nucleotide sequence ID" value="NZ_WSTA01000023.1"/>
</dbReference>
<gene>
    <name evidence="1" type="ORF">GB864_07070</name>
</gene>